<protein>
    <recommendedName>
        <fullName evidence="5">GSCFA domain-containing protein</fullName>
    </recommendedName>
</protein>
<sequence>MTSDTRLEVPTEETFNTEGYLAANPDVRAAGMSARLHFELHGRREGRVQYAGPPDPRVTRITVMGNCQAPVLALCLRTMLPDAEIHGVHLGVMSTETVAASDLVLLQTEFAALADNREIIPARQAERLRLWPTFYHSGFHPDLVYARAGDGPLASPLHEYNSALVLYGWLRGLTIGQTINLFREEVFDRLGYFDHATSADAYLAEDFARAGLDGEALLGDLKRLAPFCHAVNHPTLAALGRIAEAVLAPTDLSVSVRHVERFLADPLLSGPVWPVYPHVADRLGLPGSYDFKAPGTPGRILDLEGFVSGAFALYAAHDRAAIQVARLTEQADRYRDLEDLARPTPRRSANPYAKLPDHHFWRRAVAGVASADLDPVTKPGFQLTPADRIATAGSCFAQHIARTLIDRGFNYHVTEPGPGGSDLFTARFGNIYSARQLLQLARRCYGLFQPQDVAWTRPDGRFVDPFRPQIEPDGYASEQAVSQALPPHLAAVRRMFEESHLFIFTVGLTEIWESTVDGAVFPVAPGVVALPPDPSRYRFVNMSVAEVRADLAEFIGLVRQHNPDLKILLTVSPVPLVATYEDRHVLQATTYSKSALRAAVDEICRDHAAVDYFPSYEIITSWHNGGAYFEADLRSVAESGVAHVMRVFERHYLRTVDRPAARQDAALRAEFARASKILCDEEALDTGR</sequence>
<reference evidence="4" key="1">
    <citation type="journal article" date="2019" name="Int. J. Syst. Evol. Microbiol.">
        <title>The Global Catalogue of Microorganisms (GCM) 10K type strain sequencing project: providing services to taxonomists for standard genome sequencing and annotation.</title>
        <authorList>
            <consortium name="The Broad Institute Genomics Platform"/>
            <consortium name="The Broad Institute Genome Sequencing Center for Infectious Disease"/>
            <person name="Wu L."/>
            <person name="Ma J."/>
        </authorList>
    </citation>
    <scope>NUCLEOTIDE SEQUENCE [LARGE SCALE GENOMIC DNA]</scope>
    <source>
        <strain evidence="4">NBRC 103632</strain>
    </source>
</reference>
<accession>A0AA37WVD6</accession>
<evidence type="ECO:0000259" key="2">
    <source>
        <dbReference type="Pfam" id="PF18588"/>
    </source>
</evidence>
<comment type="caution">
    <text evidence="3">The sequence shown here is derived from an EMBL/GenBank/DDBJ whole genome shotgun (WGS) entry which is preliminary data.</text>
</comment>
<dbReference type="Pfam" id="PF18588">
    <property type="entry name" value="WcbI"/>
    <property type="match status" value="1"/>
</dbReference>
<dbReference type="AlphaFoldDB" id="A0AA37WVD6"/>
<dbReference type="EMBL" id="BSPL01000020">
    <property type="protein sequence ID" value="GLS72193.1"/>
    <property type="molecule type" value="Genomic_DNA"/>
</dbReference>
<evidence type="ECO:0000259" key="1">
    <source>
        <dbReference type="Pfam" id="PF08885"/>
    </source>
</evidence>
<organism evidence="3 4">
    <name type="scientific">Methylobacterium tardum</name>
    <dbReference type="NCBI Taxonomy" id="374432"/>
    <lineage>
        <taxon>Bacteria</taxon>
        <taxon>Pseudomonadati</taxon>
        <taxon>Pseudomonadota</taxon>
        <taxon>Alphaproteobacteria</taxon>
        <taxon>Hyphomicrobiales</taxon>
        <taxon>Methylobacteriaceae</taxon>
        <taxon>Methylobacterium</taxon>
    </lineage>
</organism>
<dbReference type="Pfam" id="PF08885">
    <property type="entry name" value="GSCFA"/>
    <property type="match status" value="1"/>
</dbReference>
<dbReference type="InterPro" id="IPR014982">
    <property type="entry name" value="GSCFA"/>
</dbReference>
<evidence type="ECO:0000313" key="3">
    <source>
        <dbReference type="EMBL" id="GLS72193.1"/>
    </source>
</evidence>
<evidence type="ECO:0000313" key="4">
    <source>
        <dbReference type="Proteomes" id="UP001157440"/>
    </source>
</evidence>
<dbReference type="Proteomes" id="UP001157440">
    <property type="component" value="Unassembled WGS sequence"/>
</dbReference>
<keyword evidence="4" id="KW-1185">Reference proteome</keyword>
<feature type="domain" description="Polysaccharide biosynthesis enzyme WcbI" evidence="2">
    <location>
        <begin position="61"/>
        <end position="253"/>
    </location>
</feature>
<dbReference type="RefSeq" id="WP_238198741.1">
    <property type="nucleotide sequence ID" value="NZ_BPQZ01000026.1"/>
</dbReference>
<dbReference type="InterPro" id="IPR041307">
    <property type="entry name" value="WcbI"/>
</dbReference>
<feature type="domain" description="GSCFA" evidence="1">
    <location>
        <begin position="388"/>
        <end position="648"/>
    </location>
</feature>
<proteinExistence type="predicted"/>
<gene>
    <name evidence="3" type="ORF">GCM10007890_42060</name>
</gene>
<evidence type="ECO:0008006" key="5">
    <source>
        <dbReference type="Google" id="ProtNLM"/>
    </source>
</evidence>
<name>A0AA37WVD6_9HYPH</name>